<dbReference type="RefSeq" id="XP_035377327.1">
    <property type="nucleotide sequence ID" value="XM_035521434.1"/>
</dbReference>
<keyword evidence="4" id="KW-0808">Transferase</keyword>
<dbReference type="STRING" id="8005.ENSEEEP00000039099"/>
<proteinExistence type="inferred from homology"/>
<evidence type="ECO:0000313" key="11">
    <source>
        <dbReference type="Ensembl" id="ENSEEEP00000039099.2"/>
    </source>
</evidence>
<evidence type="ECO:0008006" key="13">
    <source>
        <dbReference type="Google" id="ProtNLM"/>
    </source>
</evidence>
<organism evidence="11 12">
    <name type="scientific">Electrophorus electricus</name>
    <name type="common">Electric eel</name>
    <name type="synonym">Gymnotus electricus</name>
    <dbReference type="NCBI Taxonomy" id="8005"/>
    <lineage>
        <taxon>Eukaryota</taxon>
        <taxon>Metazoa</taxon>
        <taxon>Chordata</taxon>
        <taxon>Craniata</taxon>
        <taxon>Vertebrata</taxon>
        <taxon>Euteleostomi</taxon>
        <taxon>Actinopterygii</taxon>
        <taxon>Neopterygii</taxon>
        <taxon>Teleostei</taxon>
        <taxon>Ostariophysi</taxon>
        <taxon>Gymnotiformes</taxon>
        <taxon>Gymnotoidei</taxon>
        <taxon>Gymnotidae</taxon>
        <taxon>Electrophorus</taxon>
    </lineage>
</organism>
<sequence>MSERTMMGIRIRYPKLFLLLMSALVLVLCLYMRTYGSNEVVVRSSLDTRRLTEQHGIDCSAVYNMDPVALGKSLALRKRGVTMASDASVANATSDCARYLASRGYGEAHVSEAERDFPLAYSLVVHKDAAMVERILRAVYMPHNVYCLHYDLKSPAVFAEAMRGLARCLPKLTVASQLEHVQYAGISRLHADLNCLKDLANSPVPWRYAINLCGQDFPLRSNSELVRELRALGGASMLETVRPSNAKKQRFSVRYILRDKNAQYHPLPVRTAEAKAPPPHGIQVFVGSAYFTLAREFVTFVQQSRLAKDFLAWSEDTYSPDEHFWASLIRVPEAPGAVGLSEPDISDLTSKTRVVKWEYLEHRLYPACTGVHLRSVCIYGAAELRWLLDGRHWFANKLDPKVDPILIECLEEKLAERQRTSGAH</sequence>
<dbReference type="Proteomes" id="UP000314983">
    <property type="component" value="Chromosome 22"/>
</dbReference>
<dbReference type="GeneID" id="113588020"/>
<keyword evidence="6" id="KW-0735">Signal-anchor</keyword>
<keyword evidence="12" id="KW-1185">Reference proteome</keyword>
<reference evidence="12" key="1">
    <citation type="journal article" date="2014" name="Science">
        <title>Nonhuman genetics. Genomic basis for the convergent evolution of electric organs.</title>
        <authorList>
            <person name="Gallant J.R."/>
            <person name="Traeger L.L."/>
            <person name="Volkening J.D."/>
            <person name="Moffett H."/>
            <person name="Chen P.H."/>
            <person name="Novina C.D."/>
            <person name="Phillips G.N.Jr."/>
            <person name="Anand R."/>
            <person name="Wells G.B."/>
            <person name="Pinch M."/>
            <person name="Guth R."/>
            <person name="Unguez G.A."/>
            <person name="Albert J.S."/>
            <person name="Zakon H.H."/>
            <person name="Samanta M.P."/>
            <person name="Sussman M.R."/>
        </authorList>
    </citation>
    <scope>NUCLEOTIDE SEQUENCE [LARGE SCALE GENOMIC DNA]</scope>
</reference>
<comment type="similarity">
    <text evidence="10">Belongs to the glycosyltransferase 14 family.</text>
</comment>
<dbReference type="GeneTree" id="ENSGT00940000159721"/>
<reference evidence="11" key="5">
    <citation type="submission" date="2025-09" db="UniProtKB">
        <authorList>
            <consortium name="Ensembl"/>
        </authorList>
    </citation>
    <scope>IDENTIFICATION</scope>
</reference>
<name>A0A4W4GSD9_ELEEL</name>
<keyword evidence="5" id="KW-0812">Transmembrane</keyword>
<evidence type="ECO:0000256" key="9">
    <source>
        <dbReference type="ARBA" id="ARBA00023180"/>
    </source>
</evidence>
<dbReference type="GO" id="GO:0000139">
    <property type="term" value="C:Golgi membrane"/>
    <property type="evidence" value="ECO:0007669"/>
    <property type="project" value="UniProtKB-SubCell"/>
</dbReference>
<dbReference type="InterPro" id="IPR003406">
    <property type="entry name" value="Glyco_trans_14"/>
</dbReference>
<keyword evidence="8" id="KW-0472">Membrane</keyword>
<evidence type="ECO:0000256" key="7">
    <source>
        <dbReference type="ARBA" id="ARBA00022989"/>
    </source>
</evidence>
<evidence type="ECO:0000313" key="12">
    <source>
        <dbReference type="Proteomes" id="UP000314983"/>
    </source>
</evidence>
<keyword evidence="9" id="KW-0325">Glycoprotein</keyword>
<evidence type="ECO:0000256" key="4">
    <source>
        <dbReference type="ARBA" id="ARBA00022679"/>
    </source>
</evidence>
<keyword evidence="7" id="KW-1133">Transmembrane helix</keyword>
<reference evidence="11" key="3">
    <citation type="submission" date="2020-05" db="EMBL/GenBank/DDBJ databases">
        <title>Electrophorus electricus (electric eel) genome, fEleEle1, primary haplotype.</title>
        <authorList>
            <person name="Myers G."/>
            <person name="Meyer A."/>
            <person name="Fedrigo O."/>
            <person name="Formenti G."/>
            <person name="Rhie A."/>
            <person name="Tracey A."/>
            <person name="Sims Y."/>
            <person name="Jarvis E.D."/>
        </authorList>
    </citation>
    <scope>NUCLEOTIDE SEQUENCE [LARGE SCALE GENOMIC DNA]</scope>
</reference>
<evidence type="ECO:0000256" key="5">
    <source>
        <dbReference type="ARBA" id="ARBA00022692"/>
    </source>
</evidence>
<keyword evidence="3" id="KW-0328">Glycosyltransferase</keyword>
<protein>
    <recommendedName>
        <fullName evidence="13">Beta-1,3-galactosyl-O-glycosyl-glycoprotein beta-1,6-N-acetylglucosaminyltransferase 4</fullName>
    </recommendedName>
</protein>
<comment type="subcellular location">
    <subcellularLocation>
        <location evidence="1">Golgi apparatus membrane</location>
        <topology evidence="1">Single-pass type II membrane protein</topology>
    </subcellularLocation>
</comment>
<gene>
    <name evidence="11" type="primary">LOC113588020</name>
</gene>
<dbReference type="OMA" id="VVHKSAW"/>
<dbReference type="PANTHER" id="PTHR19297:SF7">
    <property type="entry name" value="BETA-1,3-GALACTOSYL-O-GLYCOSYL-GLYCOPROTEIN BETA-1,6-N-ACETYLGLUCOSAMINYLTRANSFERASE 4"/>
    <property type="match status" value="1"/>
</dbReference>
<reference evidence="11" key="4">
    <citation type="submission" date="2025-08" db="UniProtKB">
        <authorList>
            <consortium name="Ensembl"/>
        </authorList>
    </citation>
    <scope>IDENTIFICATION</scope>
</reference>
<evidence type="ECO:0000256" key="1">
    <source>
        <dbReference type="ARBA" id="ARBA00004323"/>
    </source>
</evidence>
<dbReference type="Ensembl" id="ENSEEET00000039549.2">
    <property type="protein sequence ID" value="ENSEEEP00000039099.2"/>
    <property type="gene ID" value="ENSEEEG00000018569.2"/>
</dbReference>
<reference evidence="12" key="2">
    <citation type="journal article" date="2017" name="Sci. Adv.">
        <title>A tail of two voltages: Proteomic comparison of the three electric organs of the electric eel.</title>
        <authorList>
            <person name="Traeger L.L."/>
            <person name="Sabat G."/>
            <person name="Barrett-Wilt G.A."/>
            <person name="Wells G.B."/>
            <person name="Sussman M.R."/>
        </authorList>
    </citation>
    <scope>NUCLEOTIDE SEQUENCE [LARGE SCALE GENOMIC DNA]</scope>
</reference>
<comment type="pathway">
    <text evidence="2">Protein modification; protein glycosylation.</text>
</comment>
<evidence type="ECO:0000256" key="2">
    <source>
        <dbReference type="ARBA" id="ARBA00004922"/>
    </source>
</evidence>
<dbReference type="GO" id="GO:0008375">
    <property type="term" value="F:acetylglucosaminyltransferase activity"/>
    <property type="evidence" value="ECO:0007669"/>
    <property type="project" value="TreeGrafter"/>
</dbReference>
<evidence type="ECO:0000256" key="10">
    <source>
        <dbReference type="ARBA" id="ARBA00038150"/>
    </source>
</evidence>
<evidence type="ECO:0000256" key="3">
    <source>
        <dbReference type="ARBA" id="ARBA00022676"/>
    </source>
</evidence>
<evidence type="ECO:0000256" key="6">
    <source>
        <dbReference type="ARBA" id="ARBA00022968"/>
    </source>
</evidence>
<dbReference type="PANTHER" id="PTHR19297">
    <property type="entry name" value="GLYCOSYLTRANSFERASE 14 FAMILY MEMBER"/>
    <property type="match status" value="1"/>
</dbReference>
<accession>A0A4W4GSD9</accession>
<dbReference type="AlphaFoldDB" id="A0A4W4GSD9"/>
<evidence type="ECO:0000256" key="8">
    <source>
        <dbReference type="ARBA" id="ARBA00023136"/>
    </source>
</evidence>
<dbReference type="Pfam" id="PF02485">
    <property type="entry name" value="Branch"/>
    <property type="match status" value="1"/>
</dbReference>